<dbReference type="Gene3D" id="3.40.50.300">
    <property type="entry name" value="P-loop containing nucleotide triphosphate hydrolases"/>
    <property type="match status" value="1"/>
</dbReference>
<accession>A0ABW1YEH8</accession>
<dbReference type="InterPro" id="IPR004472">
    <property type="entry name" value="DTB_synth_BioD"/>
</dbReference>
<dbReference type="EC" id="6.3.3.3" evidence="1"/>
<sequence>MGAAYWKPVQSGTADGDDDTRDVGRWAGLAPSRLHPPRYSLGAPLAPDQAAALEGLRLNLADFALPPGPGPLVVEGAGGLLVPLNERETLADLFAVWGLPLVVVGASGLGTINHTLLTLEAAQRRSLRVAGVLLSGPHIPKTGVP</sequence>
<feature type="region of interest" description="Disordered" evidence="2">
    <location>
        <begin position="1"/>
        <end position="23"/>
    </location>
</feature>
<dbReference type="Proteomes" id="UP001596297">
    <property type="component" value="Unassembled WGS sequence"/>
</dbReference>
<dbReference type="PANTHER" id="PTHR43210">
    <property type="entry name" value="DETHIOBIOTIN SYNTHETASE"/>
    <property type="match status" value="1"/>
</dbReference>
<organism evidence="3 4">
    <name type="scientific">Deinococcus lacus</name>
    <dbReference type="NCBI Taxonomy" id="392561"/>
    <lineage>
        <taxon>Bacteria</taxon>
        <taxon>Thermotogati</taxon>
        <taxon>Deinococcota</taxon>
        <taxon>Deinococci</taxon>
        <taxon>Deinococcales</taxon>
        <taxon>Deinococcaceae</taxon>
        <taxon>Deinococcus</taxon>
    </lineage>
</organism>
<evidence type="ECO:0000313" key="4">
    <source>
        <dbReference type="Proteomes" id="UP001596297"/>
    </source>
</evidence>
<dbReference type="SUPFAM" id="SSF52540">
    <property type="entry name" value="P-loop containing nucleoside triphosphate hydrolases"/>
    <property type="match status" value="1"/>
</dbReference>
<dbReference type="NCBIfam" id="TIGR00347">
    <property type="entry name" value="bioD"/>
    <property type="match status" value="1"/>
</dbReference>
<proteinExistence type="predicted"/>
<evidence type="ECO:0000256" key="1">
    <source>
        <dbReference type="NCBIfam" id="TIGR00347"/>
    </source>
</evidence>
<reference evidence="4" key="1">
    <citation type="journal article" date="2019" name="Int. J. Syst. Evol. Microbiol.">
        <title>The Global Catalogue of Microorganisms (GCM) 10K type strain sequencing project: providing services to taxonomists for standard genome sequencing and annotation.</title>
        <authorList>
            <consortium name="The Broad Institute Genomics Platform"/>
            <consortium name="The Broad Institute Genome Sequencing Center for Infectious Disease"/>
            <person name="Wu L."/>
            <person name="Ma J."/>
        </authorList>
    </citation>
    <scope>NUCLEOTIDE SEQUENCE [LARGE SCALE GENOMIC DNA]</scope>
    <source>
        <strain evidence="4">CGMCC 1.15772</strain>
    </source>
</reference>
<dbReference type="CDD" id="cd03109">
    <property type="entry name" value="DTBS"/>
    <property type="match status" value="1"/>
</dbReference>
<keyword evidence="4" id="KW-1185">Reference proteome</keyword>
<name>A0ABW1YEH8_9DEIO</name>
<dbReference type="GO" id="GO:0004141">
    <property type="term" value="F:dethiobiotin synthase activity"/>
    <property type="evidence" value="ECO:0007669"/>
    <property type="project" value="UniProtKB-EC"/>
</dbReference>
<gene>
    <name evidence="3" type="primary">bioD</name>
    <name evidence="3" type="ORF">ACFP81_12820</name>
</gene>
<keyword evidence="3" id="KW-0436">Ligase</keyword>
<dbReference type="EMBL" id="JBHSWD010000002">
    <property type="protein sequence ID" value="MFC6592792.1"/>
    <property type="molecule type" value="Genomic_DNA"/>
</dbReference>
<comment type="caution">
    <text evidence="3">The sequence shown here is derived from an EMBL/GenBank/DDBJ whole genome shotgun (WGS) entry which is preliminary data.</text>
</comment>
<protein>
    <recommendedName>
        <fullName evidence="1">Dethiobiotin synthase</fullName>
        <ecNumber evidence="1">6.3.3.3</ecNumber>
    </recommendedName>
</protein>
<evidence type="ECO:0000256" key="2">
    <source>
        <dbReference type="SAM" id="MobiDB-lite"/>
    </source>
</evidence>
<dbReference type="InterPro" id="IPR027417">
    <property type="entry name" value="P-loop_NTPase"/>
</dbReference>
<dbReference type="PANTHER" id="PTHR43210:SF5">
    <property type="entry name" value="DETHIOBIOTIN SYNTHETASE"/>
    <property type="match status" value="1"/>
</dbReference>
<evidence type="ECO:0000313" key="3">
    <source>
        <dbReference type="EMBL" id="MFC6592792.1"/>
    </source>
</evidence>
<dbReference type="RefSeq" id="WP_380084011.1">
    <property type="nucleotide sequence ID" value="NZ_JBHSWD010000002.1"/>
</dbReference>
<dbReference type="Pfam" id="PF13500">
    <property type="entry name" value="AAA_26"/>
    <property type="match status" value="1"/>
</dbReference>